<dbReference type="EMBL" id="WPIN01000011">
    <property type="protein sequence ID" value="MVM33469.1"/>
    <property type="molecule type" value="Genomic_DNA"/>
</dbReference>
<proteinExistence type="predicted"/>
<evidence type="ECO:0000313" key="1">
    <source>
        <dbReference type="EMBL" id="MVM33469.1"/>
    </source>
</evidence>
<reference evidence="1 2" key="1">
    <citation type="submission" date="2019-12" db="EMBL/GenBank/DDBJ databases">
        <title>Spirosoma sp. HMF4905 genome sequencing and assembly.</title>
        <authorList>
            <person name="Kang H."/>
            <person name="Cha I."/>
            <person name="Kim H."/>
            <person name="Joh K."/>
        </authorList>
    </citation>
    <scope>NUCLEOTIDE SEQUENCE [LARGE SCALE GENOMIC DNA]</scope>
    <source>
        <strain evidence="1 2">HMF4905</strain>
    </source>
</reference>
<dbReference type="Proteomes" id="UP000436006">
    <property type="component" value="Unassembled WGS sequence"/>
</dbReference>
<comment type="caution">
    <text evidence="1">The sequence shown here is derived from an EMBL/GenBank/DDBJ whole genome shotgun (WGS) entry which is preliminary data.</text>
</comment>
<keyword evidence="2" id="KW-1185">Reference proteome</keyword>
<organism evidence="1 2">
    <name type="scientific">Spirosoma arboris</name>
    <dbReference type="NCBI Taxonomy" id="2682092"/>
    <lineage>
        <taxon>Bacteria</taxon>
        <taxon>Pseudomonadati</taxon>
        <taxon>Bacteroidota</taxon>
        <taxon>Cytophagia</taxon>
        <taxon>Cytophagales</taxon>
        <taxon>Cytophagaceae</taxon>
        <taxon>Spirosoma</taxon>
    </lineage>
</organism>
<name>A0A7K1SI19_9BACT</name>
<evidence type="ECO:0000313" key="2">
    <source>
        <dbReference type="Proteomes" id="UP000436006"/>
    </source>
</evidence>
<accession>A0A7K1SI19</accession>
<gene>
    <name evidence="1" type="ORF">GO755_25760</name>
</gene>
<sequence>MAQVSPFYTLHQLVYHTNDHCLQAQTISPIDQRTGQGGKVECLQCRHLTKSQLKANRSYGRMRQLVSERMPLAASARKG</sequence>
<protein>
    <submittedName>
        <fullName evidence="1">Uncharacterized protein</fullName>
    </submittedName>
</protein>
<dbReference type="AlphaFoldDB" id="A0A7K1SI19"/>
<dbReference type="RefSeq" id="WP_157588185.1">
    <property type="nucleotide sequence ID" value="NZ_WPIN01000011.1"/>
</dbReference>